<dbReference type="KEGG" id="gaw:V144x_34110"/>
<dbReference type="Pfam" id="PF00795">
    <property type="entry name" value="CN_hydrolase"/>
    <property type="match status" value="1"/>
</dbReference>
<protein>
    <submittedName>
        <fullName evidence="3">N-carbamoyl-D-amino acid hydrolase</fullName>
        <ecNumber evidence="3">3.5.1.77</ecNumber>
    </submittedName>
</protein>
<dbReference type="EMBL" id="CP037920">
    <property type="protein sequence ID" value="QDT97928.1"/>
    <property type="molecule type" value="Genomic_DNA"/>
</dbReference>
<dbReference type="GO" id="GO:0047417">
    <property type="term" value="F:N-carbamoyl-D-amino acid hydrolase activity"/>
    <property type="evidence" value="ECO:0007669"/>
    <property type="project" value="UniProtKB-EC"/>
</dbReference>
<evidence type="ECO:0000313" key="3">
    <source>
        <dbReference type="EMBL" id="QDT97928.1"/>
    </source>
</evidence>
<keyword evidence="1 3" id="KW-0378">Hydrolase</keyword>
<dbReference type="CDD" id="cd07197">
    <property type="entry name" value="nitrilase"/>
    <property type="match status" value="1"/>
</dbReference>
<feature type="domain" description="CN hydrolase" evidence="2">
    <location>
        <begin position="1"/>
        <end position="241"/>
    </location>
</feature>
<dbReference type="SUPFAM" id="SSF56317">
    <property type="entry name" value="Carbon-nitrogen hydrolase"/>
    <property type="match status" value="1"/>
</dbReference>
<evidence type="ECO:0000313" key="4">
    <source>
        <dbReference type="Proteomes" id="UP000318704"/>
    </source>
</evidence>
<accession>A0A517VY46</accession>
<dbReference type="Gene3D" id="3.60.110.10">
    <property type="entry name" value="Carbon-nitrogen hydrolase"/>
    <property type="match status" value="1"/>
</dbReference>
<gene>
    <name evidence="3" type="ORF">V144x_34110</name>
</gene>
<name>A0A517VY46_9PLAN</name>
<reference evidence="3 4" key="1">
    <citation type="submission" date="2019-03" db="EMBL/GenBank/DDBJ databases">
        <title>Deep-cultivation of Planctomycetes and their phenomic and genomic characterization uncovers novel biology.</title>
        <authorList>
            <person name="Wiegand S."/>
            <person name="Jogler M."/>
            <person name="Boedeker C."/>
            <person name="Pinto D."/>
            <person name="Vollmers J."/>
            <person name="Rivas-Marin E."/>
            <person name="Kohn T."/>
            <person name="Peeters S.H."/>
            <person name="Heuer A."/>
            <person name="Rast P."/>
            <person name="Oberbeckmann S."/>
            <person name="Bunk B."/>
            <person name="Jeske O."/>
            <person name="Meyerdierks A."/>
            <person name="Storesund J.E."/>
            <person name="Kallscheuer N."/>
            <person name="Luecker S."/>
            <person name="Lage O.M."/>
            <person name="Pohl T."/>
            <person name="Merkel B.J."/>
            <person name="Hornburger P."/>
            <person name="Mueller R.-W."/>
            <person name="Bruemmer F."/>
            <person name="Labrenz M."/>
            <person name="Spormann A.M."/>
            <person name="Op den Camp H."/>
            <person name="Overmann J."/>
            <person name="Amann R."/>
            <person name="Jetten M.S.M."/>
            <person name="Mascher T."/>
            <person name="Medema M.H."/>
            <person name="Devos D.P."/>
            <person name="Kaster A.-K."/>
            <person name="Ovreas L."/>
            <person name="Rohde M."/>
            <person name="Galperin M.Y."/>
            <person name="Jogler C."/>
        </authorList>
    </citation>
    <scope>NUCLEOTIDE SEQUENCE [LARGE SCALE GENOMIC DNA]</scope>
    <source>
        <strain evidence="3 4">V144</strain>
    </source>
</reference>
<proteinExistence type="predicted"/>
<dbReference type="InterPro" id="IPR050345">
    <property type="entry name" value="Aliph_Amidase/BUP"/>
</dbReference>
<dbReference type="PANTHER" id="PTHR43674">
    <property type="entry name" value="NITRILASE C965.09-RELATED"/>
    <property type="match status" value="1"/>
</dbReference>
<organism evidence="3 4">
    <name type="scientific">Gimesia aquarii</name>
    <dbReference type="NCBI Taxonomy" id="2527964"/>
    <lineage>
        <taxon>Bacteria</taxon>
        <taxon>Pseudomonadati</taxon>
        <taxon>Planctomycetota</taxon>
        <taxon>Planctomycetia</taxon>
        <taxon>Planctomycetales</taxon>
        <taxon>Planctomycetaceae</taxon>
        <taxon>Gimesia</taxon>
    </lineage>
</organism>
<sequence length="284" mass="31474">MKIAGIQMNVSLMEKEQNLNRVIEKMNETASQGANLTVFPECALTGYCFASLEEAIPYAEPIPGPSTQKLQQVCRELDHSIVIGMIELTEKKQGVYNAAVLITPEGVLGNYRKIHLPFLGVDRFATPGDREFDVYKHPQAIIGLNICYDSAFPESSRVMSLLGADLITLPTNWPSGAECMAEHGINMRAMENGIYYCAINRVGLERGFQFIGKSSICAPSGESLVRASGTDEEILYATIDPAIARNKRVDRVPDLHVIDRLADRRPEMYEKIIEPHGLHPPGRN</sequence>
<dbReference type="AlphaFoldDB" id="A0A517VY46"/>
<dbReference type="PANTHER" id="PTHR43674:SF2">
    <property type="entry name" value="BETA-UREIDOPROPIONASE"/>
    <property type="match status" value="1"/>
</dbReference>
<dbReference type="PROSITE" id="PS50263">
    <property type="entry name" value="CN_HYDROLASE"/>
    <property type="match status" value="1"/>
</dbReference>
<dbReference type="InterPro" id="IPR036526">
    <property type="entry name" value="C-N_Hydrolase_sf"/>
</dbReference>
<dbReference type="InterPro" id="IPR003010">
    <property type="entry name" value="C-N_Hydrolase"/>
</dbReference>
<dbReference type="EC" id="3.5.1.77" evidence="3"/>
<evidence type="ECO:0000259" key="2">
    <source>
        <dbReference type="PROSITE" id="PS50263"/>
    </source>
</evidence>
<evidence type="ECO:0000256" key="1">
    <source>
        <dbReference type="ARBA" id="ARBA00022801"/>
    </source>
</evidence>
<dbReference type="RefSeq" id="WP_144986214.1">
    <property type="nucleotide sequence ID" value="NZ_CP037920.1"/>
</dbReference>
<dbReference type="Proteomes" id="UP000318704">
    <property type="component" value="Chromosome"/>
</dbReference>